<proteinExistence type="predicted"/>
<dbReference type="Proteomes" id="UP000887566">
    <property type="component" value="Unplaced"/>
</dbReference>
<evidence type="ECO:0000313" key="2">
    <source>
        <dbReference type="WBParaSite" id="PSAMB.scaffold2116size25269.g16470.t1"/>
    </source>
</evidence>
<dbReference type="AlphaFoldDB" id="A0A914VJL2"/>
<evidence type="ECO:0000313" key="1">
    <source>
        <dbReference type="Proteomes" id="UP000887566"/>
    </source>
</evidence>
<name>A0A914VJL2_9BILA</name>
<reference evidence="2" key="1">
    <citation type="submission" date="2022-11" db="UniProtKB">
        <authorList>
            <consortium name="WormBaseParasite"/>
        </authorList>
    </citation>
    <scope>IDENTIFICATION</scope>
</reference>
<sequence length="220" mass="23982">MTVGPPRLRADRTRSDASLATAIRGGATSGGGVEGKRAQHCDRLGGLDATTRADNRFLQAATNARVHEPAEQNPAGRRAPYRLLLSLPAQVLRRRPRPRCRRNKKPSSSANALYNCVWRQGAKDSSRLLTFAHLPLASPVVAVSGSVRRCRQSPRDPAHFLYLQRWAAAARRRVPAATPEPTRKMAPLFLRSKTTNSAASSANSTSTAMASFRWTSYAPS</sequence>
<accession>A0A914VJL2</accession>
<organism evidence="1 2">
    <name type="scientific">Plectus sambesii</name>
    <dbReference type="NCBI Taxonomy" id="2011161"/>
    <lineage>
        <taxon>Eukaryota</taxon>
        <taxon>Metazoa</taxon>
        <taxon>Ecdysozoa</taxon>
        <taxon>Nematoda</taxon>
        <taxon>Chromadorea</taxon>
        <taxon>Plectida</taxon>
        <taxon>Plectina</taxon>
        <taxon>Plectoidea</taxon>
        <taxon>Plectidae</taxon>
        <taxon>Plectus</taxon>
    </lineage>
</organism>
<protein>
    <submittedName>
        <fullName evidence="2">Uncharacterized protein</fullName>
    </submittedName>
</protein>
<keyword evidence="1" id="KW-1185">Reference proteome</keyword>
<dbReference type="WBParaSite" id="PSAMB.scaffold2116size25269.g16470.t1">
    <property type="protein sequence ID" value="PSAMB.scaffold2116size25269.g16470.t1"/>
    <property type="gene ID" value="PSAMB.scaffold2116size25269.g16470"/>
</dbReference>